<organism evidence="3">
    <name type="scientific">viral metagenome</name>
    <dbReference type="NCBI Taxonomy" id="1070528"/>
    <lineage>
        <taxon>unclassified sequences</taxon>
        <taxon>metagenomes</taxon>
        <taxon>organismal metagenomes</taxon>
    </lineage>
</organism>
<evidence type="ECO:0000256" key="1">
    <source>
        <dbReference type="SAM" id="MobiDB-lite"/>
    </source>
</evidence>
<feature type="compositionally biased region" description="Basic and acidic residues" evidence="1">
    <location>
        <begin position="100"/>
        <end position="124"/>
    </location>
</feature>
<reference evidence="3" key="1">
    <citation type="submission" date="2020-03" db="EMBL/GenBank/DDBJ databases">
        <title>The deep terrestrial virosphere.</title>
        <authorList>
            <person name="Holmfeldt K."/>
            <person name="Nilsson E."/>
            <person name="Simone D."/>
            <person name="Lopez-Fernandez M."/>
            <person name="Wu X."/>
            <person name="de Brujin I."/>
            <person name="Lundin D."/>
            <person name="Andersson A."/>
            <person name="Bertilsson S."/>
            <person name="Dopson M."/>
        </authorList>
    </citation>
    <scope>NUCLEOTIDE SEQUENCE</scope>
    <source>
        <strain evidence="3">MM415B02773</strain>
    </source>
</reference>
<accession>A0A6M3L252</accession>
<sequence>MEYKLFWVYILDKCDHAGIYKHSNILEKCCLSQSVTWEKALEFLGDRVEFVSGNKYFIPNFIDFQYGKLSEDCRPHKMVISKLKKEKLFQRVSKGYPKGIQRDKDQDKEQEQDKDKDKEQEQNKDTNNQNKDLLINIPNIHKDIVSDLNFVVGTNFKHTSKKTREHINARLKEGYTLEDFKIVHRKKANEWQYDNKFVKYLRPNTLYGTNFESYLNQKEVRTLTKAQQATAESYRRWKEKVENEPENI</sequence>
<feature type="region of interest" description="Disordered" evidence="1">
    <location>
        <begin position="98"/>
        <end position="133"/>
    </location>
</feature>
<dbReference type="NCBIfam" id="TIGR02220">
    <property type="entry name" value="phg_TIGR02220"/>
    <property type="match status" value="1"/>
</dbReference>
<dbReference type="Pfam" id="PF09524">
    <property type="entry name" value="Phg_2220_C"/>
    <property type="match status" value="1"/>
</dbReference>
<gene>
    <name evidence="3" type="ORF">MM415B02773_0013</name>
</gene>
<protein>
    <submittedName>
        <fullName evidence="3">Putative replication protein</fullName>
    </submittedName>
</protein>
<dbReference type="InterPro" id="IPR011741">
    <property type="entry name" value="Phg_2220_C"/>
</dbReference>
<name>A0A6M3L252_9ZZZZ</name>
<evidence type="ECO:0000313" key="3">
    <source>
        <dbReference type="EMBL" id="QJA88389.1"/>
    </source>
</evidence>
<dbReference type="EMBL" id="MT142774">
    <property type="protein sequence ID" value="QJA88389.1"/>
    <property type="molecule type" value="Genomic_DNA"/>
</dbReference>
<feature type="domain" description="Phage conserved hypothetical protein C-terminal" evidence="2">
    <location>
        <begin position="144"/>
        <end position="216"/>
    </location>
</feature>
<evidence type="ECO:0000259" key="2">
    <source>
        <dbReference type="Pfam" id="PF09524"/>
    </source>
</evidence>
<proteinExistence type="predicted"/>
<dbReference type="AlphaFoldDB" id="A0A6M3L252"/>